<evidence type="ECO:0000313" key="1">
    <source>
        <dbReference type="EMBL" id="RDE08016.1"/>
    </source>
</evidence>
<evidence type="ECO:0000313" key="2">
    <source>
        <dbReference type="Proteomes" id="UP000253759"/>
    </source>
</evidence>
<dbReference type="EMBL" id="QQNH01000026">
    <property type="protein sequence ID" value="RDE08016.1"/>
    <property type="molecule type" value="Genomic_DNA"/>
</dbReference>
<dbReference type="GO" id="GO:0019748">
    <property type="term" value="P:secondary metabolic process"/>
    <property type="evidence" value="ECO:0007669"/>
    <property type="project" value="InterPro"/>
</dbReference>
<dbReference type="OrthoDB" id="3638028at2"/>
<accession>A0A369W049</accession>
<proteinExistence type="predicted"/>
<name>A0A369W049_9HYPH</name>
<dbReference type="AlphaFoldDB" id="A0A369W049"/>
<sequence length="287" mass="31214">MQEGVPIGTAPHDTVLNKAAIRWSLTKLTPVAETGAAWTYRVTRDDNTPAALRIYKANGRSAAREGELLDWYRGDGALRHYGTAENCILTEWADGKLLSEPALDGKDDQATGAIANLVGMLHVNRPDAPENLVGLRDHLADFFAADVRLWPDTARDLYARSVGIAYGALDKPSAEIPLHGAVHHDRIVLTERGWVARSPLGLIGDPAYDMAASFLHPWGKVKLAANPSRINAMADVYEAKLGYKRKRILAFAAIHAANSASQALMRGDSINWHLAVLPNLLAVYDLA</sequence>
<dbReference type="Pfam" id="PF04655">
    <property type="entry name" value="APH_6_hur"/>
    <property type="match status" value="1"/>
</dbReference>
<organism evidence="1 2">
    <name type="scientific">Pelagibacterium lacus</name>
    <dbReference type="NCBI Taxonomy" id="2282655"/>
    <lineage>
        <taxon>Bacteria</taxon>
        <taxon>Pseudomonadati</taxon>
        <taxon>Pseudomonadota</taxon>
        <taxon>Alphaproteobacteria</taxon>
        <taxon>Hyphomicrobiales</taxon>
        <taxon>Devosiaceae</taxon>
        <taxon>Pelagibacterium</taxon>
    </lineage>
</organism>
<keyword evidence="2" id="KW-1185">Reference proteome</keyword>
<dbReference type="InterPro" id="IPR011009">
    <property type="entry name" value="Kinase-like_dom_sf"/>
</dbReference>
<dbReference type="RefSeq" id="WP_114646781.1">
    <property type="nucleotide sequence ID" value="NZ_QQNH01000026.1"/>
</dbReference>
<dbReference type="SUPFAM" id="SSF56112">
    <property type="entry name" value="Protein kinase-like (PK-like)"/>
    <property type="match status" value="1"/>
</dbReference>
<protein>
    <recommendedName>
        <fullName evidence="3">Aminoglycoside/hydroxyurea antibiotic resistance kinase</fullName>
    </recommendedName>
</protein>
<gene>
    <name evidence="1" type="ORF">DVH29_13845</name>
</gene>
<evidence type="ECO:0008006" key="3">
    <source>
        <dbReference type="Google" id="ProtNLM"/>
    </source>
</evidence>
<dbReference type="Proteomes" id="UP000253759">
    <property type="component" value="Unassembled WGS sequence"/>
</dbReference>
<reference evidence="2" key="1">
    <citation type="submission" date="2018-07" db="EMBL/GenBank/DDBJ databases">
        <authorList>
            <person name="Liu B.-T."/>
            <person name="Du Z."/>
        </authorList>
    </citation>
    <scope>NUCLEOTIDE SEQUENCE [LARGE SCALE GENOMIC DNA]</scope>
    <source>
        <strain evidence="2">XYN52</strain>
    </source>
</reference>
<comment type="caution">
    <text evidence="1">The sequence shown here is derived from an EMBL/GenBank/DDBJ whole genome shotgun (WGS) entry which is preliminary data.</text>
</comment>
<dbReference type="InterPro" id="IPR006748">
    <property type="entry name" value="NH2Glyco/OHUrea_AB-resist_kin"/>
</dbReference>
<dbReference type="GO" id="GO:0016773">
    <property type="term" value="F:phosphotransferase activity, alcohol group as acceptor"/>
    <property type="evidence" value="ECO:0007669"/>
    <property type="project" value="InterPro"/>
</dbReference>